<dbReference type="PANTHER" id="PTHR46716:SF1">
    <property type="entry name" value="MITOGEN-ACTIVATED PROTEIN KINASE KINASE KINASE 7"/>
    <property type="match status" value="1"/>
</dbReference>
<dbReference type="InterPro" id="IPR000719">
    <property type="entry name" value="Prot_kinase_dom"/>
</dbReference>
<dbReference type="Pfam" id="PF07714">
    <property type="entry name" value="PK_Tyr_Ser-Thr"/>
    <property type="match status" value="1"/>
</dbReference>
<dbReference type="OrthoDB" id="10308692at2759"/>
<feature type="domain" description="Protein kinase" evidence="6">
    <location>
        <begin position="1"/>
        <end position="148"/>
    </location>
</feature>
<evidence type="ECO:0000256" key="4">
    <source>
        <dbReference type="ARBA" id="ARBA00022777"/>
    </source>
</evidence>
<dbReference type="Gene3D" id="1.10.510.10">
    <property type="entry name" value="Transferase(Phosphotransferase) domain 1"/>
    <property type="match status" value="1"/>
</dbReference>
<evidence type="ECO:0000313" key="7">
    <source>
        <dbReference type="EMBL" id="EXX65442.1"/>
    </source>
</evidence>
<keyword evidence="2" id="KW-0808">Transferase</keyword>
<comment type="caution">
    <text evidence="7">The sequence shown here is derived from an EMBL/GenBank/DDBJ whole genome shotgun (WGS) entry which is preliminary data.</text>
</comment>
<dbReference type="InterPro" id="IPR001245">
    <property type="entry name" value="Ser-Thr/Tyr_kinase_cat_dom"/>
</dbReference>
<keyword evidence="4" id="KW-0418">Kinase</keyword>
<dbReference type="Proteomes" id="UP000022910">
    <property type="component" value="Unassembled WGS sequence"/>
</dbReference>
<evidence type="ECO:0000256" key="3">
    <source>
        <dbReference type="ARBA" id="ARBA00022741"/>
    </source>
</evidence>
<sequence>MPYYELGDLIHCFSNGNIFFNKHSGSYHVCIGDLGISKSATESGDNNENYGIIPYMAPEVFQGYKYTEASEIYSYEMIMWEFMTGRRPFWDRSHDTYLIIDICDGLRPPIVTNAPEGYVELMKECWHFDPEKRQTTTDIYDKIIEMWKNEEKNCNNNIPTKIIKSSDIGPVTMNNPGAIYKSRPLSKMIHSVMSCFKEFKKSVYKFRTDKRKFEDLVKVNDDNGQIIKRKKLCGNEINGK</sequence>
<name>A0A015J795_RHIIW</name>
<evidence type="ECO:0000259" key="6">
    <source>
        <dbReference type="PROSITE" id="PS50011"/>
    </source>
</evidence>
<dbReference type="HOGENOM" id="CLU_000288_7_0_1"/>
<evidence type="ECO:0000256" key="2">
    <source>
        <dbReference type="ARBA" id="ARBA00022679"/>
    </source>
</evidence>
<dbReference type="SUPFAM" id="SSF56112">
    <property type="entry name" value="Protein kinase-like (PK-like)"/>
    <property type="match status" value="1"/>
</dbReference>
<dbReference type="InterPro" id="IPR011009">
    <property type="entry name" value="Kinase-like_dom_sf"/>
</dbReference>
<keyword evidence="1" id="KW-0723">Serine/threonine-protein kinase</keyword>
<keyword evidence="3" id="KW-0547">Nucleotide-binding</keyword>
<evidence type="ECO:0000256" key="1">
    <source>
        <dbReference type="ARBA" id="ARBA00022527"/>
    </source>
</evidence>
<dbReference type="GO" id="GO:0005524">
    <property type="term" value="F:ATP binding"/>
    <property type="evidence" value="ECO:0007669"/>
    <property type="project" value="UniProtKB-KW"/>
</dbReference>
<protein>
    <submittedName>
        <fullName evidence="7">Ypk2p</fullName>
    </submittedName>
</protein>
<keyword evidence="5" id="KW-0067">ATP-binding</keyword>
<reference evidence="7 8" key="1">
    <citation type="submission" date="2014-02" db="EMBL/GenBank/DDBJ databases">
        <title>Single nucleus genome sequencing reveals high similarity among nuclei of an endomycorrhizal fungus.</title>
        <authorList>
            <person name="Lin K."/>
            <person name="Geurts R."/>
            <person name="Zhang Z."/>
            <person name="Limpens E."/>
            <person name="Saunders D.G."/>
            <person name="Mu D."/>
            <person name="Pang E."/>
            <person name="Cao H."/>
            <person name="Cha H."/>
            <person name="Lin T."/>
            <person name="Zhou Q."/>
            <person name="Shang Y."/>
            <person name="Li Y."/>
            <person name="Ivanov S."/>
            <person name="Sharma T."/>
            <person name="Velzen R.V."/>
            <person name="Ruijter N.D."/>
            <person name="Aanen D.K."/>
            <person name="Win J."/>
            <person name="Kamoun S."/>
            <person name="Bisseling T."/>
            <person name="Huang S."/>
        </authorList>
    </citation>
    <scope>NUCLEOTIDE SEQUENCE [LARGE SCALE GENOMIC DNA]</scope>
    <source>
        <strain evidence="8">DAOM197198w</strain>
    </source>
</reference>
<keyword evidence="8" id="KW-1185">Reference proteome</keyword>
<dbReference type="PANTHER" id="PTHR46716">
    <property type="entry name" value="MITOGEN-ACTIVATED PROTEIN KINASE KINASE KINASE 7"/>
    <property type="match status" value="1"/>
</dbReference>
<proteinExistence type="predicted"/>
<organism evidence="7 8">
    <name type="scientific">Rhizophagus irregularis (strain DAOM 197198w)</name>
    <name type="common">Glomus intraradices</name>
    <dbReference type="NCBI Taxonomy" id="1432141"/>
    <lineage>
        <taxon>Eukaryota</taxon>
        <taxon>Fungi</taxon>
        <taxon>Fungi incertae sedis</taxon>
        <taxon>Mucoromycota</taxon>
        <taxon>Glomeromycotina</taxon>
        <taxon>Glomeromycetes</taxon>
        <taxon>Glomerales</taxon>
        <taxon>Glomeraceae</taxon>
        <taxon>Rhizophagus</taxon>
    </lineage>
</organism>
<evidence type="ECO:0000256" key="5">
    <source>
        <dbReference type="ARBA" id="ARBA00022840"/>
    </source>
</evidence>
<dbReference type="EMBL" id="JEMT01022053">
    <property type="protein sequence ID" value="EXX65442.1"/>
    <property type="molecule type" value="Genomic_DNA"/>
</dbReference>
<dbReference type="GO" id="GO:0007254">
    <property type="term" value="P:JNK cascade"/>
    <property type="evidence" value="ECO:0007669"/>
    <property type="project" value="TreeGrafter"/>
</dbReference>
<dbReference type="GO" id="GO:0006955">
    <property type="term" value="P:immune response"/>
    <property type="evidence" value="ECO:0007669"/>
    <property type="project" value="TreeGrafter"/>
</dbReference>
<evidence type="ECO:0000313" key="8">
    <source>
        <dbReference type="Proteomes" id="UP000022910"/>
    </source>
</evidence>
<accession>A0A015J795</accession>
<dbReference type="AlphaFoldDB" id="A0A015J795"/>
<dbReference type="GO" id="GO:0004709">
    <property type="term" value="F:MAP kinase kinase kinase activity"/>
    <property type="evidence" value="ECO:0007669"/>
    <property type="project" value="TreeGrafter"/>
</dbReference>
<dbReference type="PROSITE" id="PS50011">
    <property type="entry name" value="PROTEIN_KINASE_DOM"/>
    <property type="match status" value="1"/>
</dbReference>
<gene>
    <name evidence="7" type="ORF">RirG_133240</name>
</gene>